<dbReference type="InterPro" id="IPR008249">
    <property type="entry name" value="UPF0231"/>
</dbReference>
<dbReference type="EMBL" id="JABBXH010000001">
    <property type="protein sequence ID" value="NMP30089.1"/>
    <property type="molecule type" value="Genomic_DNA"/>
</dbReference>
<evidence type="ECO:0000256" key="1">
    <source>
        <dbReference type="ARBA" id="ARBA00005367"/>
    </source>
</evidence>
<dbReference type="Pfam" id="PF06062">
    <property type="entry name" value="UPF0231"/>
    <property type="match status" value="1"/>
</dbReference>
<evidence type="ECO:0000313" key="3">
    <source>
        <dbReference type="Proteomes" id="UP000568664"/>
    </source>
</evidence>
<proteinExistence type="inferred from homology"/>
<organism evidence="2 3">
    <name type="scientific">Thalassotalea algicola</name>
    <dbReference type="NCBI Taxonomy" id="2716224"/>
    <lineage>
        <taxon>Bacteria</taxon>
        <taxon>Pseudomonadati</taxon>
        <taxon>Pseudomonadota</taxon>
        <taxon>Gammaproteobacteria</taxon>
        <taxon>Alteromonadales</taxon>
        <taxon>Colwelliaceae</taxon>
        <taxon>Thalassotalea</taxon>
    </lineage>
</organism>
<keyword evidence="3" id="KW-1185">Reference proteome</keyword>
<dbReference type="AlphaFoldDB" id="A0A7Y0L9G1"/>
<dbReference type="RefSeq" id="WP_169073434.1">
    <property type="nucleotide sequence ID" value="NZ_JABBXH010000001.1"/>
</dbReference>
<protein>
    <submittedName>
        <fullName evidence="2">YacL family protein</fullName>
    </submittedName>
</protein>
<comment type="similarity">
    <text evidence="1">Belongs to the UPF0231 family.</text>
</comment>
<accession>A0A7Y0L9G1</accession>
<sequence length="125" mass="14163">MEYEFRNDPTSGQAKALFSLEQQMIGPWLEVEVGQNTEMLSALLVAIEKIENQHQHEITVTGSEYSVTFTHDDVFVQPNTNLNGIEDMPEELISEQLNIDSQAISACGLDDFRQILLSWAKFTKN</sequence>
<reference evidence="2 3" key="1">
    <citation type="submission" date="2020-04" db="EMBL/GenBank/DDBJ databases">
        <title>Thalassotalea sp. M1531, isolated from the surface of marine red alga.</title>
        <authorList>
            <person name="Pang L."/>
            <person name="Lu D.-C."/>
        </authorList>
    </citation>
    <scope>NUCLEOTIDE SEQUENCE [LARGE SCALE GENOMIC DNA]</scope>
    <source>
        <strain evidence="2 3">M1531</strain>
    </source>
</reference>
<comment type="caution">
    <text evidence="2">The sequence shown here is derived from an EMBL/GenBank/DDBJ whole genome shotgun (WGS) entry which is preliminary data.</text>
</comment>
<gene>
    <name evidence="2" type="ORF">HII17_00820</name>
</gene>
<evidence type="ECO:0000313" key="2">
    <source>
        <dbReference type="EMBL" id="NMP30089.1"/>
    </source>
</evidence>
<dbReference type="Proteomes" id="UP000568664">
    <property type="component" value="Unassembled WGS sequence"/>
</dbReference>
<name>A0A7Y0L9G1_9GAMM</name>